<reference evidence="1" key="1">
    <citation type="submission" date="2022-04" db="EMBL/GenBank/DDBJ databases">
        <title>Genome of the entomopathogenic fungus Entomophthora muscae.</title>
        <authorList>
            <person name="Elya C."/>
            <person name="Lovett B.R."/>
            <person name="Lee E."/>
            <person name="Macias A.M."/>
            <person name="Hajek A.E."/>
            <person name="De Bivort B.L."/>
            <person name="Kasson M.T."/>
            <person name="De Fine Licht H.H."/>
            <person name="Stajich J.E."/>
        </authorList>
    </citation>
    <scope>NUCLEOTIDE SEQUENCE</scope>
    <source>
        <strain evidence="1">Berkeley</strain>
    </source>
</reference>
<sequence>MKFQAALTCYLFARSLANPGLPFSGLIEGVGELFSPEILKQLPNLVSLDPPLKLNVSRRWLHDSPKTVRDYLSRSLISVCSHAKSLSFQCLCNEKYSDIHVIDDPYLQATVLVAVHKPDRQIVVSYRPATKLENWLTNLNYDWVPFRRGHVHQGFFNHFKAIQKRSEAVVIRLLEKYTHHSLLVTGYSLGGATALIAVPYFKEILDARGDRRHFSAILYASPRVGDAEFVSMIYHLKVPVTRYSNHNDIISHIPPRSFGYTHAGVEVHEYSTSSGTSKLRICSQSFDEDPTCAWRSVPFLSAARHIAPLGKPIPVPQFC</sequence>
<dbReference type="EMBL" id="QTSX02001470">
    <property type="protein sequence ID" value="KAJ9081556.1"/>
    <property type="molecule type" value="Genomic_DNA"/>
</dbReference>
<proteinExistence type="predicted"/>
<organism evidence="1 2">
    <name type="scientific">Entomophthora muscae</name>
    <dbReference type="NCBI Taxonomy" id="34485"/>
    <lineage>
        <taxon>Eukaryota</taxon>
        <taxon>Fungi</taxon>
        <taxon>Fungi incertae sedis</taxon>
        <taxon>Zoopagomycota</taxon>
        <taxon>Entomophthoromycotina</taxon>
        <taxon>Entomophthoromycetes</taxon>
        <taxon>Entomophthorales</taxon>
        <taxon>Entomophthoraceae</taxon>
        <taxon>Entomophthora</taxon>
    </lineage>
</organism>
<dbReference type="Proteomes" id="UP001165960">
    <property type="component" value="Unassembled WGS sequence"/>
</dbReference>
<protein>
    <submittedName>
        <fullName evidence="1">Uncharacterized protein</fullName>
    </submittedName>
</protein>
<keyword evidence="2" id="KW-1185">Reference proteome</keyword>
<evidence type="ECO:0000313" key="2">
    <source>
        <dbReference type="Proteomes" id="UP001165960"/>
    </source>
</evidence>
<comment type="caution">
    <text evidence="1">The sequence shown here is derived from an EMBL/GenBank/DDBJ whole genome shotgun (WGS) entry which is preliminary data.</text>
</comment>
<evidence type="ECO:0000313" key="1">
    <source>
        <dbReference type="EMBL" id="KAJ9081556.1"/>
    </source>
</evidence>
<accession>A0ACC2U4E3</accession>
<gene>
    <name evidence="1" type="ORF">DSO57_1013477</name>
</gene>
<name>A0ACC2U4E3_9FUNG</name>